<evidence type="ECO:0000313" key="4">
    <source>
        <dbReference type="EMBL" id="KDM90646.1"/>
    </source>
</evidence>
<dbReference type="STRING" id="1654360.EA58_16185"/>
<name>A0A066RNH2_9GAMM</name>
<organism evidence="4 5">
    <name type="scientific">Photobacterium galatheae</name>
    <dbReference type="NCBI Taxonomy" id="1654360"/>
    <lineage>
        <taxon>Bacteria</taxon>
        <taxon>Pseudomonadati</taxon>
        <taxon>Pseudomonadota</taxon>
        <taxon>Gammaproteobacteria</taxon>
        <taxon>Vibrionales</taxon>
        <taxon>Vibrionaceae</taxon>
        <taxon>Photobacterium</taxon>
    </lineage>
</organism>
<proteinExistence type="predicted"/>
<reference evidence="4 5" key="1">
    <citation type="submission" date="2014-04" db="EMBL/GenBank/DDBJ databases">
        <title>Draft genome sequence of Photobacterium halotolerans S2753: a solonamide, ngercheumicin and holomycin producer.</title>
        <authorList>
            <person name="Machado H.R."/>
            <person name="Gram L."/>
        </authorList>
    </citation>
    <scope>NUCLEOTIDE SEQUENCE [LARGE SCALE GENOMIC DNA]</scope>
    <source>
        <strain evidence="4 5">S2753</strain>
    </source>
</reference>
<sequence>MRALFYRTYCTLRASAFGTGALLCLAFSSLVLADNQNQLEGMKQEIVRQQQQLSHKKQQLSEVQKTLKRQELAIASTAGNIRQAEQKIDTLTRSISQLEKEQQALVQRQIGQREQLKALITSHYKLGKASPLANLLGENDASQLERMTEYAARLTLARSKALDELAATDTEIQLKKHQLTEQRRTQQNLLAQLKKDRASLLTRQKARQSTVRQLQGQLSADKRYLTELKDNETRLVSEIAKARKAAEEAARRAQVRMSGLNTLKGKLPWPVKGSVIHNYGSPLKGELRWKGMVISKSIGSEVKAVHDGKVVFADWLRGYGLMVAIDHGHGDMSFYGYNQTVLKKVGDTVRANEAIALVGDSGGQEAPGLYFEIRRKGTPTNPRPWLTR</sequence>
<dbReference type="Gene3D" id="2.70.70.10">
    <property type="entry name" value="Glucose Permease (Domain IIA)"/>
    <property type="match status" value="1"/>
</dbReference>
<evidence type="ECO:0000256" key="2">
    <source>
        <dbReference type="SAM" id="SignalP"/>
    </source>
</evidence>
<dbReference type="InterPro" id="IPR016047">
    <property type="entry name" value="M23ase_b-sheet_dom"/>
</dbReference>
<protein>
    <submittedName>
        <fullName evidence="4">Peptidase M23</fullName>
    </submittedName>
</protein>
<dbReference type="Proteomes" id="UP000027192">
    <property type="component" value="Unassembled WGS sequence"/>
</dbReference>
<dbReference type="RefSeq" id="WP_051642139.1">
    <property type="nucleotide sequence ID" value="NZ_JAGSGC010000013.1"/>
</dbReference>
<feature type="domain" description="M23ase beta-sheet core" evidence="3">
    <location>
        <begin position="289"/>
        <end position="382"/>
    </location>
</feature>
<gene>
    <name evidence="4" type="ORF">EA58_16185</name>
</gene>
<keyword evidence="5" id="KW-1185">Reference proteome</keyword>
<keyword evidence="2" id="KW-0732">Signal</keyword>
<comment type="caution">
    <text evidence="4">The sequence shown here is derived from an EMBL/GenBank/DDBJ whole genome shotgun (WGS) entry which is preliminary data.</text>
</comment>
<feature type="coiled-coil region" evidence="1">
    <location>
        <begin position="32"/>
        <end position="108"/>
    </location>
</feature>
<dbReference type="InterPro" id="IPR050570">
    <property type="entry name" value="Cell_wall_metabolism_enzyme"/>
</dbReference>
<feature type="chain" id="PRO_5001630560" evidence="2">
    <location>
        <begin position="34"/>
        <end position="388"/>
    </location>
</feature>
<dbReference type="SUPFAM" id="SSF51261">
    <property type="entry name" value="Duplicated hybrid motif"/>
    <property type="match status" value="1"/>
</dbReference>
<keyword evidence="1" id="KW-0175">Coiled coil</keyword>
<accession>A0A066RNH2</accession>
<dbReference type="CDD" id="cd12797">
    <property type="entry name" value="M23_peptidase"/>
    <property type="match status" value="1"/>
</dbReference>
<dbReference type="OrthoDB" id="9784703at2"/>
<dbReference type="Gene3D" id="6.10.250.3150">
    <property type="match status" value="1"/>
</dbReference>
<dbReference type="PANTHER" id="PTHR21666:SF270">
    <property type="entry name" value="MUREIN HYDROLASE ACTIVATOR ENVC"/>
    <property type="match status" value="1"/>
</dbReference>
<evidence type="ECO:0000313" key="5">
    <source>
        <dbReference type="Proteomes" id="UP000027192"/>
    </source>
</evidence>
<dbReference type="EMBL" id="JMIB01000030">
    <property type="protein sequence ID" value="KDM90646.1"/>
    <property type="molecule type" value="Genomic_DNA"/>
</dbReference>
<dbReference type="PANTHER" id="PTHR21666">
    <property type="entry name" value="PEPTIDASE-RELATED"/>
    <property type="match status" value="1"/>
</dbReference>
<dbReference type="InterPro" id="IPR011055">
    <property type="entry name" value="Dup_hybrid_motif"/>
</dbReference>
<dbReference type="AlphaFoldDB" id="A0A066RNH2"/>
<evidence type="ECO:0000256" key="1">
    <source>
        <dbReference type="SAM" id="Coils"/>
    </source>
</evidence>
<feature type="signal peptide" evidence="2">
    <location>
        <begin position="1"/>
        <end position="33"/>
    </location>
</feature>
<dbReference type="Pfam" id="PF01551">
    <property type="entry name" value="Peptidase_M23"/>
    <property type="match status" value="1"/>
</dbReference>
<dbReference type="GO" id="GO:0004222">
    <property type="term" value="F:metalloendopeptidase activity"/>
    <property type="evidence" value="ECO:0007669"/>
    <property type="project" value="TreeGrafter"/>
</dbReference>
<evidence type="ECO:0000259" key="3">
    <source>
        <dbReference type="Pfam" id="PF01551"/>
    </source>
</evidence>
<dbReference type="FunFam" id="2.70.70.10:FF:000003">
    <property type="entry name" value="Murein hydrolase activator EnvC"/>
    <property type="match status" value="1"/>
</dbReference>